<dbReference type="AlphaFoldDB" id="A0A1W6LHX7"/>
<dbReference type="Pfam" id="PF01497">
    <property type="entry name" value="Peripla_BP_2"/>
    <property type="match status" value="1"/>
</dbReference>
<proteinExistence type="predicted"/>
<protein>
    <submittedName>
        <fullName evidence="1">Hemin ABC transporter substrate-binding protein</fullName>
    </submittedName>
</protein>
<dbReference type="KEGG" id="rgu:A4W93_14195"/>
<dbReference type="EMBL" id="CP015118">
    <property type="protein sequence ID" value="ARN23884.1"/>
    <property type="molecule type" value="Genomic_DNA"/>
</dbReference>
<name>A0A1W6LHX7_9BURK</name>
<keyword evidence="2" id="KW-1185">Reference proteome</keyword>
<dbReference type="SUPFAM" id="SSF53807">
    <property type="entry name" value="Helical backbone' metal receptor"/>
    <property type="match status" value="1"/>
</dbReference>
<accession>A0A1W6LHX7</accession>
<dbReference type="PANTHER" id="PTHR30535">
    <property type="entry name" value="VITAMIN B12-BINDING PROTEIN"/>
    <property type="match status" value="1"/>
</dbReference>
<gene>
    <name evidence="1" type="ORF">A4W93_14195</name>
</gene>
<dbReference type="STRING" id="946333.A4W93_14195"/>
<organism evidence="1 2">
    <name type="scientific">Piscinibacter gummiphilus</name>
    <dbReference type="NCBI Taxonomy" id="946333"/>
    <lineage>
        <taxon>Bacteria</taxon>
        <taxon>Pseudomonadati</taxon>
        <taxon>Pseudomonadota</taxon>
        <taxon>Betaproteobacteria</taxon>
        <taxon>Burkholderiales</taxon>
        <taxon>Sphaerotilaceae</taxon>
        <taxon>Piscinibacter</taxon>
    </lineage>
</organism>
<dbReference type="Gene3D" id="3.40.50.1980">
    <property type="entry name" value="Nitrogenase molybdenum iron protein domain"/>
    <property type="match status" value="2"/>
</dbReference>
<dbReference type="PROSITE" id="PS50983">
    <property type="entry name" value="FE_B12_PBP"/>
    <property type="match status" value="1"/>
</dbReference>
<dbReference type="InterPro" id="IPR050902">
    <property type="entry name" value="ABC_Transporter_SBP"/>
</dbReference>
<dbReference type="PANTHER" id="PTHR30535:SF4">
    <property type="entry name" value="HEMIN-BINDING PERIPLASMIC PROTEIN HMUT"/>
    <property type="match status" value="1"/>
</dbReference>
<sequence length="275" mass="27834">MNRRAVLAAALALSAVGAQAAPAKRIVSLGGVVTEIVFALGAGDRVVGVDDSSIYPAAAHKLPKVGYYRGFSIEGVASLNPDVVLASDQAGPPEALEQLRRLGKTVVMLPSVPTVDALAARIDGVASALGEKAAGDQLVARIREQVAAATKSPGGQNVLLVSSRAGKLEGAGRETAADAVLRLAGARNVLAGERGYKALSAEGAVSLKPEVIVTTTMSVGAAGGLDAFLAQPGIAVTPAAKARRVVVMDDLLLLGFGPRLPEALKVLQDGLAGRK</sequence>
<dbReference type="InterPro" id="IPR002491">
    <property type="entry name" value="ABC_transptr_periplasmic_BD"/>
</dbReference>
<dbReference type="Proteomes" id="UP000193427">
    <property type="component" value="Chromosome"/>
</dbReference>
<evidence type="ECO:0000313" key="2">
    <source>
        <dbReference type="Proteomes" id="UP000193427"/>
    </source>
</evidence>
<reference evidence="1 2" key="1">
    <citation type="submission" date="2016-04" db="EMBL/GenBank/DDBJ databases">
        <title>Complete genome sequence of natural rubber-degrading, novel Gram-negative bacterium, Rhizobacter gummiphilus strain NS21.</title>
        <authorList>
            <person name="Tabata M."/>
            <person name="Kasai D."/>
            <person name="Fukuda M."/>
        </authorList>
    </citation>
    <scope>NUCLEOTIDE SEQUENCE [LARGE SCALE GENOMIC DNA]</scope>
    <source>
        <strain evidence="1 2">NS21</strain>
    </source>
</reference>
<evidence type="ECO:0000313" key="1">
    <source>
        <dbReference type="EMBL" id="ARN23884.1"/>
    </source>
</evidence>